<protein>
    <submittedName>
        <fullName evidence="1">PaREP8</fullName>
    </submittedName>
</protein>
<evidence type="ECO:0000313" key="1">
    <source>
        <dbReference type="EMBL" id="AAL62769.1"/>
    </source>
</evidence>
<proteinExistence type="predicted"/>
<dbReference type="InterPro" id="IPR010268">
    <property type="entry name" value="PaREP1"/>
</dbReference>
<dbReference type="EMBL" id="AE009441">
    <property type="protein sequence ID" value="AAL62769.1"/>
    <property type="molecule type" value="Genomic_DNA"/>
</dbReference>
<dbReference type="PATRIC" id="fig|178306.9.peg.305"/>
<dbReference type="Gene3D" id="1.20.120.330">
    <property type="entry name" value="Nucleotidyltransferases domain 2"/>
    <property type="match status" value="1"/>
</dbReference>
<name>Q8ZZ72_PYRAE</name>
<gene>
    <name evidence="1" type="ordered locus">PAE0407</name>
</gene>
<sequence>MLKTRVEIAERNLAEAREYAAKGNPVQASEKLYRAVEECIKALAEKHKTPQLEIVRKRGRWDTWLLGQAATDLSKMLGEERIKHTWAVAYDVHVWASTRLSTE</sequence>
<dbReference type="KEGG" id="pai:PAE0407"/>
<dbReference type="eggNOG" id="arCOG03721">
    <property type="taxonomic scope" value="Archaea"/>
</dbReference>
<dbReference type="EnsemblBacteria" id="AAL62769">
    <property type="protein sequence ID" value="AAL62769"/>
    <property type="gene ID" value="PAE0407"/>
</dbReference>
<dbReference type="PANTHER" id="PTHR34237:SF4">
    <property type="entry name" value="PAREP1 FAMILY PROTEIN"/>
    <property type="match status" value="1"/>
</dbReference>
<organism evidence="1 2">
    <name type="scientific">Pyrobaculum aerophilum (strain ATCC 51768 / DSM 7523 / JCM 9630 / CIP 104966 / NBRC 100827 / IM2)</name>
    <dbReference type="NCBI Taxonomy" id="178306"/>
    <lineage>
        <taxon>Archaea</taxon>
        <taxon>Thermoproteota</taxon>
        <taxon>Thermoprotei</taxon>
        <taxon>Thermoproteales</taxon>
        <taxon>Thermoproteaceae</taxon>
        <taxon>Pyrobaculum</taxon>
    </lineage>
</organism>
<reference evidence="1 2" key="1">
    <citation type="journal article" date="2002" name="Proc. Natl. Acad. Sci. U.S.A.">
        <title>Genome sequence of the hyperthermophilic crenarchaeon Pyrobaculum aerophilum.</title>
        <authorList>
            <person name="Fitz-Gibbon S.T."/>
            <person name="Ladner H."/>
            <person name="Kim U.J."/>
            <person name="Stetter K.O."/>
            <person name="Simon M.I."/>
            <person name="Miller J.H."/>
        </authorList>
    </citation>
    <scope>NUCLEOTIDE SEQUENCE [LARGE SCALE GENOMIC DNA]</scope>
    <source>
        <strain evidence="2">ATCC 51768 / DSM 7523 / JCM 9630 / CIP 104966 / NBRC 100827 / IM2</strain>
    </source>
</reference>
<accession>Q8ZZ72</accession>
<dbReference type="RefSeq" id="WP_011007241.1">
    <property type="nucleotide sequence ID" value="NC_003364.1"/>
</dbReference>
<evidence type="ECO:0000313" key="2">
    <source>
        <dbReference type="Proteomes" id="UP000002439"/>
    </source>
</evidence>
<dbReference type="Pfam" id="PF05942">
    <property type="entry name" value="PaREP1"/>
    <property type="match status" value="1"/>
</dbReference>
<dbReference type="PANTHER" id="PTHR34237">
    <property type="entry name" value="PAREP8-RELATED"/>
    <property type="match status" value="1"/>
</dbReference>
<keyword evidence="2" id="KW-1185">Reference proteome</keyword>
<dbReference type="Proteomes" id="UP000002439">
    <property type="component" value="Chromosome"/>
</dbReference>
<dbReference type="GeneID" id="68225634"/>
<dbReference type="AlphaFoldDB" id="Q8ZZ72"/>
<dbReference type="InParanoid" id="Q8ZZ72"/>
<dbReference type="HOGENOM" id="CLU_178223_0_0_2"/>